<reference evidence="1" key="1">
    <citation type="journal article" date="2014" name="Front. Microbiol.">
        <title>High frequency of phylogenetically diverse reductive dehalogenase-homologous genes in deep subseafloor sedimentary metagenomes.</title>
        <authorList>
            <person name="Kawai M."/>
            <person name="Futagami T."/>
            <person name="Toyoda A."/>
            <person name="Takaki Y."/>
            <person name="Nishi S."/>
            <person name="Hori S."/>
            <person name="Arai W."/>
            <person name="Tsubouchi T."/>
            <person name="Morono Y."/>
            <person name="Uchiyama I."/>
            <person name="Ito T."/>
            <person name="Fujiyama A."/>
            <person name="Inagaki F."/>
            <person name="Takami H."/>
        </authorList>
    </citation>
    <scope>NUCLEOTIDE SEQUENCE</scope>
    <source>
        <strain evidence="1">Expedition CK06-06</strain>
    </source>
</reference>
<organism evidence="1">
    <name type="scientific">marine sediment metagenome</name>
    <dbReference type="NCBI Taxonomy" id="412755"/>
    <lineage>
        <taxon>unclassified sequences</taxon>
        <taxon>metagenomes</taxon>
        <taxon>ecological metagenomes</taxon>
    </lineage>
</organism>
<protein>
    <submittedName>
        <fullName evidence="1">Uncharacterized protein</fullName>
    </submittedName>
</protein>
<name>X1SIH1_9ZZZZ</name>
<dbReference type="EMBL" id="BARW01017912">
    <property type="protein sequence ID" value="GAI92822.1"/>
    <property type="molecule type" value="Genomic_DNA"/>
</dbReference>
<evidence type="ECO:0000313" key="1">
    <source>
        <dbReference type="EMBL" id="GAI92822.1"/>
    </source>
</evidence>
<gene>
    <name evidence="1" type="ORF">S12H4_30805</name>
</gene>
<sequence length="84" mass="10120">MLATCYNIDTIHFKATEQNDVDHKEQLEKFTKWGLGEKEANFFPEADDFIHNKVTQGISYFYINWKVWYEWIDVSALLAFYFKQ</sequence>
<proteinExistence type="predicted"/>
<comment type="caution">
    <text evidence="1">The sequence shown here is derived from an EMBL/GenBank/DDBJ whole genome shotgun (WGS) entry which is preliminary data.</text>
</comment>
<accession>X1SIH1</accession>
<dbReference type="AlphaFoldDB" id="X1SIH1"/>